<evidence type="ECO:0000313" key="3">
    <source>
        <dbReference type="Proteomes" id="UP001174936"/>
    </source>
</evidence>
<dbReference type="EMBL" id="JAULSV010000005">
    <property type="protein sequence ID" value="KAK0643443.1"/>
    <property type="molecule type" value="Genomic_DNA"/>
</dbReference>
<feature type="region of interest" description="Disordered" evidence="1">
    <location>
        <begin position="207"/>
        <end position="236"/>
    </location>
</feature>
<reference evidence="2" key="1">
    <citation type="submission" date="2023-06" db="EMBL/GenBank/DDBJ databases">
        <title>Genome-scale phylogeny and comparative genomics of the fungal order Sordariales.</title>
        <authorList>
            <consortium name="Lawrence Berkeley National Laboratory"/>
            <person name="Hensen N."/>
            <person name="Bonometti L."/>
            <person name="Westerberg I."/>
            <person name="Brannstrom I.O."/>
            <person name="Guillou S."/>
            <person name="Cros-Aarteil S."/>
            <person name="Calhoun S."/>
            <person name="Haridas S."/>
            <person name="Kuo A."/>
            <person name="Mondo S."/>
            <person name="Pangilinan J."/>
            <person name="Riley R."/>
            <person name="Labutti K."/>
            <person name="Andreopoulos B."/>
            <person name="Lipzen A."/>
            <person name="Chen C."/>
            <person name="Yanf M."/>
            <person name="Daum C."/>
            <person name="Ng V."/>
            <person name="Clum A."/>
            <person name="Steindorff A."/>
            <person name="Ohm R."/>
            <person name="Martin F."/>
            <person name="Silar P."/>
            <person name="Natvig D."/>
            <person name="Lalanne C."/>
            <person name="Gautier V."/>
            <person name="Ament-Velasquez S.L."/>
            <person name="Kruys A."/>
            <person name="Hutchinson M.I."/>
            <person name="Powell A.J."/>
            <person name="Barry K."/>
            <person name="Miller A.N."/>
            <person name="Grigoriev I.V."/>
            <person name="Debuchy R."/>
            <person name="Gladieux P."/>
            <person name="Thoren M.H."/>
            <person name="Johannesson H."/>
        </authorList>
    </citation>
    <scope>NUCLEOTIDE SEQUENCE</scope>
    <source>
        <strain evidence="2">SMH2532-1</strain>
    </source>
</reference>
<protein>
    <submittedName>
        <fullName evidence="2">Uncharacterized protein</fullName>
    </submittedName>
</protein>
<feature type="region of interest" description="Disordered" evidence="1">
    <location>
        <begin position="1"/>
        <end position="21"/>
    </location>
</feature>
<accession>A0AA39Y056</accession>
<keyword evidence="3" id="KW-1185">Reference proteome</keyword>
<organism evidence="2 3">
    <name type="scientific">Cercophora newfieldiana</name>
    <dbReference type="NCBI Taxonomy" id="92897"/>
    <lineage>
        <taxon>Eukaryota</taxon>
        <taxon>Fungi</taxon>
        <taxon>Dikarya</taxon>
        <taxon>Ascomycota</taxon>
        <taxon>Pezizomycotina</taxon>
        <taxon>Sordariomycetes</taxon>
        <taxon>Sordariomycetidae</taxon>
        <taxon>Sordariales</taxon>
        <taxon>Lasiosphaeriaceae</taxon>
        <taxon>Cercophora</taxon>
    </lineage>
</organism>
<dbReference type="Proteomes" id="UP001174936">
    <property type="component" value="Unassembled WGS sequence"/>
</dbReference>
<comment type="caution">
    <text evidence="2">The sequence shown here is derived from an EMBL/GenBank/DDBJ whole genome shotgun (WGS) entry which is preliminary data.</text>
</comment>
<proteinExistence type="predicted"/>
<evidence type="ECO:0000256" key="1">
    <source>
        <dbReference type="SAM" id="MobiDB-lite"/>
    </source>
</evidence>
<gene>
    <name evidence="2" type="ORF">B0T16DRAFT_494477</name>
</gene>
<dbReference type="AlphaFoldDB" id="A0AA39Y056"/>
<name>A0AA39Y056_9PEZI</name>
<evidence type="ECO:0000313" key="2">
    <source>
        <dbReference type="EMBL" id="KAK0643443.1"/>
    </source>
</evidence>
<feature type="compositionally biased region" description="Low complexity" evidence="1">
    <location>
        <begin position="207"/>
        <end position="221"/>
    </location>
</feature>
<sequence length="287" mass="31917">MATSCHNKTPQETQATGNTQSTFTKSAEACYGPDYPDGATFRNLRDPWTHLTPPLLNLALTAPSHAVRRIQRMHALVPVPWLNTFFRELVQGHPTVWSSFVAVPSNNIRVLDSIRHLRLTIRHNAWDWRTGRELTINPYMKGGAETMRSCMAHPNHHFSASGWGSAFLHMPSIVSLIIDFETTEKQRAELETIVQWASTKWKFAVSTRRPTTDTTTTTTVPEPERKRPGWLTPEGHPNQIVEGLPSSPSGILIMFGVFQAFKREAAHSEARLDGQVDGEAGGSADGG</sequence>